<dbReference type="EMBL" id="JBHUMB010000003">
    <property type="protein sequence ID" value="MFD2741780.1"/>
    <property type="molecule type" value="Genomic_DNA"/>
</dbReference>
<keyword evidence="1" id="KW-0812">Transmembrane</keyword>
<protein>
    <submittedName>
        <fullName evidence="2">Uncharacterized protein</fullName>
    </submittedName>
</protein>
<evidence type="ECO:0000256" key="1">
    <source>
        <dbReference type="SAM" id="Phobius"/>
    </source>
</evidence>
<organism evidence="2 3">
    <name type="scientific">Sphingobacterium populi</name>
    <dbReference type="NCBI Taxonomy" id="1812824"/>
    <lineage>
        <taxon>Bacteria</taxon>
        <taxon>Pseudomonadati</taxon>
        <taxon>Bacteroidota</taxon>
        <taxon>Sphingobacteriia</taxon>
        <taxon>Sphingobacteriales</taxon>
        <taxon>Sphingobacteriaceae</taxon>
        <taxon>Sphingobacterium</taxon>
    </lineage>
</organism>
<dbReference type="RefSeq" id="WP_156472575.1">
    <property type="nucleotide sequence ID" value="NZ_JBHUMB010000003.1"/>
</dbReference>
<name>A0ABW5U902_9SPHI</name>
<keyword evidence="1" id="KW-1133">Transmembrane helix</keyword>
<dbReference type="Proteomes" id="UP001597418">
    <property type="component" value="Unassembled WGS sequence"/>
</dbReference>
<keyword evidence="3" id="KW-1185">Reference proteome</keyword>
<reference evidence="3" key="1">
    <citation type="journal article" date="2019" name="Int. J. Syst. Evol. Microbiol.">
        <title>The Global Catalogue of Microorganisms (GCM) 10K type strain sequencing project: providing services to taxonomists for standard genome sequencing and annotation.</title>
        <authorList>
            <consortium name="The Broad Institute Genomics Platform"/>
            <consortium name="The Broad Institute Genome Sequencing Center for Infectious Disease"/>
            <person name="Wu L."/>
            <person name="Ma J."/>
        </authorList>
    </citation>
    <scope>NUCLEOTIDE SEQUENCE [LARGE SCALE GENOMIC DNA]</scope>
    <source>
        <strain evidence="3">KCTC 42247</strain>
    </source>
</reference>
<evidence type="ECO:0000313" key="2">
    <source>
        <dbReference type="EMBL" id="MFD2741780.1"/>
    </source>
</evidence>
<gene>
    <name evidence="2" type="ORF">ACFSQ6_00060</name>
</gene>
<proteinExistence type="predicted"/>
<keyword evidence="1" id="KW-0472">Membrane</keyword>
<accession>A0ABW5U902</accession>
<sequence>MMTKMKTREYAQVAIRVAAGFAVLYWGVSLYDWITSVYYGKNITPMYLANAQSLVP</sequence>
<feature type="transmembrane region" description="Helical" evidence="1">
    <location>
        <begin position="12"/>
        <end position="31"/>
    </location>
</feature>
<comment type="caution">
    <text evidence="2">The sequence shown here is derived from an EMBL/GenBank/DDBJ whole genome shotgun (WGS) entry which is preliminary data.</text>
</comment>
<evidence type="ECO:0000313" key="3">
    <source>
        <dbReference type="Proteomes" id="UP001597418"/>
    </source>
</evidence>